<organism evidence="1 2">
    <name type="scientific">Candidatus Shapirobacteria bacterium GW2011_GWE1_38_10</name>
    <dbReference type="NCBI Taxonomy" id="1618488"/>
    <lineage>
        <taxon>Bacteria</taxon>
        <taxon>Candidatus Shapironibacteriota</taxon>
    </lineage>
</organism>
<accession>A0A0G0KMT2</accession>
<protein>
    <submittedName>
        <fullName evidence="1">Uncharacterized protein</fullName>
    </submittedName>
</protein>
<name>A0A0G0KMT2_9BACT</name>
<dbReference type="AlphaFoldDB" id="A0A0G0KMT2"/>
<comment type="caution">
    <text evidence="1">The sequence shown here is derived from an EMBL/GenBank/DDBJ whole genome shotgun (WGS) entry which is preliminary data.</text>
</comment>
<proteinExistence type="predicted"/>
<sequence>MAVEFDGLGNVEVRFVGEEKLYLVYEQPAVLRSDQVEWMVKMGHPVAEVLPQHRKTMINRLNKRETERVQENRCFRRKAVNFSAF</sequence>
<evidence type="ECO:0000313" key="2">
    <source>
        <dbReference type="Proteomes" id="UP000034231"/>
    </source>
</evidence>
<dbReference type="Proteomes" id="UP000034231">
    <property type="component" value="Unassembled WGS sequence"/>
</dbReference>
<dbReference type="EMBL" id="LBTX01000005">
    <property type="protein sequence ID" value="KKQ50474.1"/>
    <property type="molecule type" value="Genomic_DNA"/>
</dbReference>
<gene>
    <name evidence="1" type="ORF">US68_C0005G0041</name>
</gene>
<evidence type="ECO:0000313" key="1">
    <source>
        <dbReference type="EMBL" id="KKQ50474.1"/>
    </source>
</evidence>
<reference evidence="1 2" key="1">
    <citation type="journal article" date="2015" name="Nature">
        <title>rRNA introns, odd ribosomes, and small enigmatic genomes across a large radiation of phyla.</title>
        <authorList>
            <person name="Brown C.T."/>
            <person name="Hug L.A."/>
            <person name="Thomas B.C."/>
            <person name="Sharon I."/>
            <person name="Castelle C.J."/>
            <person name="Singh A."/>
            <person name="Wilkins M.J."/>
            <person name="Williams K.H."/>
            <person name="Banfield J.F."/>
        </authorList>
    </citation>
    <scope>NUCLEOTIDE SEQUENCE [LARGE SCALE GENOMIC DNA]</scope>
</reference>